<dbReference type="Pfam" id="PF13424">
    <property type="entry name" value="TPR_12"/>
    <property type="match status" value="2"/>
</dbReference>
<organism evidence="5 6">
    <name type="scientific">Lates calcarifer</name>
    <name type="common">Barramundi</name>
    <name type="synonym">Holocentrus calcarifer</name>
    <dbReference type="NCBI Taxonomy" id="8187"/>
    <lineage>
        <taxon>Eukaryota</taxon>
        <taxon>Metazoa</taxon>
        <taxon>Chordata</taxon>
        <taxon>Craniata</taxon>
        <taxon>Vertebrata</taxon>
        <taxon>Euteleostomi</taxon>
        <taxon>Actinopterygii</taxon>
        <taxon>Neopterygii</taxon>
        <taxon>Teleostei</taxon>
        <taxon>Neoteleostei</taxon>
        <taxon>Acanthomorphata</taxon>
        <taxon>Carangaria</taxon>
        <taxon>Carangaria incertae sedis</taxon>
        <taxon>Centropomidae</taxon>
        <taxon>Lates</taxon>
    </lineage>
</organism>
<dbReference type="Ensembl" id="ENSLCAT00010026692.1">
    <property type="protein sequence ID" value="ENSLCAP00010026138.1"/>
    <property type="gene ID" value="ENSLCAG00010011738.1"/>
</dbReference>
<proteinExistence type="inferred from homology"/>
<feature type="domain" description="Clu" evidence="4">
    <location>
        <begin position="329"/>
        <end position="571"/>
    </location>
</feature>
<accession>A0A4W6DKT9</accession>
<keyword evidence="6" id="KW-1185">Reference proteome</keyword>
<evidence type="ECO:0000313" key="6">
    <source>
        <dbReference type="Proteomes" id="UP000314980"/>
    </source>
</evidence>
<dbReference type="GO" id="GO:0048312">
    <property type="term" value="P:intracellular distribution of mitochondria"/>
    <property type="evidence" value="ECO:0007669"/>
    <property type="project" value="TreeGrafter"/>
</dbReference>
<dbReference type="HAMAP" id="MF_03013">
    <property type="entry name" value="CLU"/>
    <property type="match status" value="1"/>
</dbReference>
<dbReference type="AlphaFoldDB" id="A0A4W6DKT9"/>
<dbReference type="Pfam" id="PF12807">
    <property type="entry name" value="eIF3_p135"/>
    <property type="match status" value="1"/>
</dbReference>
<sequence>MVNGDGAHEHTEEAETKQDGTAEADGGEESNEQEVIVIQDTGFTVKIQAPGTEPFDLQVSPQEMVQEIHQVLMDREDTCHRTCFSLQLDGNVLDNFAELKSIEGLQEGSLLKVVEEPYTVREARIHVRHIRDLLKSLDPSDAYNGVDCNSLSFLSIFTDGDLGDSGKRKKKGNELEQIDCTPPEHILPGSKERPLVPLQPQNKDWKPMQCLKVLTMSGWNPPPGNRKMHGDLMYLYIVTVEERHVSVTASTRGFYLNQSTTYTFNPKPANPSFLSHSLVELLSQISPAFKKNFHCPAKEKRHPFERIATPFQVYSWTAPQVDHAMDCVRAEDAYTSRLGYEEHIPGQTRDWNEELQTTRELPRKNLPERLLRERAIFKVHSDFAAAATRGAMAVIDGNVMAINPGEETRMQMFIWNNIFFSLGFDVRDHYRELGGDAAAHAAPTNDLNGVRAYGAVDVEGLYTLGTVVVDYRGYRVTAQSIIPGILEREQEQSVIYGSIDFGKTVVSHSKYLELLEKTSRPLKVQRHNVLNEKNDSVELCSSVECKGIIGNDGRHYILDLLRTFPPDLNFLPVDGEELPLESQRQGFPRQHRHRLACLRQELIEAFVEHRYLLFMKMAALQLMQQKVSTDKPATTQNGECKSPLEGKELEESIPGLAQAKELAETLVAEDGSDPKSREVVLNACKAVGSISNTSFDIRFNPDIFSPGVRFPDDSADDVQKQKQLLKDAAAFLVSCQIPSLVKDCLDHSALPMDGATLTEALHQRGINVRYLGTVLEFVDKTPAKAQLEHFYRIGISELITRCAKHIFKTYLQGVELSALSAAVSHFLNCFLSSFPDAVAHLPPDELVSRRKSRKRRNRVPGSGDNTAWASLTPSELWKNIASEAQSYYHFTIQCESVDQVVEKYNLQKTTLLREISVKTGIQILIKEYNFDSRHKPAFTEEDILNIFPVVKHVNPKASDAFHFFQSGQAKVQQGFLKEGCELINEALNLFNNVYGPMHVEICACLRLLARLNYIMGDHPEALSNQQKAVLMSERVLGIEHPNTIQEYMHLALYCFANGQLSTALKLLYRARYLMLLVCGEDHPEMALLDSNIGLVLHGVMEYDLSLRFLENALTINTKYHGPRSLKVALSHHLVARVYESKAEFRSALQHEKEGYTIYKNQMGEAHEKTKESSEYLKYLTQQAVALQRTMNEIYKNGSNASIMPLKFTAPSMASVLEQLNIINGIIFIPLSQKDLENLKAEVQRRQQLQELGKNEEPTEDSPLELEDKIPID</sequence>
<dbReference type="InterPro" id="IPR027523">
    <property type="entry name" value="CLU_prot"/>
</dbReference>
<dbReference type="FunFam" id="3.30.2280.10:FF:000002">
    <property type="entry name" value="Clustered mitochondria protein homolog"/>
    <property type="match status" value="1"/>
</dbReference>
<reference evidence="6" key="1">
    <citation type="submission" date="2015-09" db="EMBL/GenBank/DDBJ databases">
        <authorList>
            <person name="Sai Rama Sridatta P."/>
        </authorList>
    </citation>
    <scope>NUCLEOTIDE SEQUENCE [LARGE SCALE GENOMIC DNA]</scope>
</reference>
<dbReference type="GeneTree" id="ENSGT00390000012485"/>
<evidence type="ECO:0000313" key="5">
    <source>
        <dbReference type="Ensembl" id="ENSLCAP00010026138.1"/>
    </source>
</evidence>
<evidence type="ECO:0000256" key="2">
    <source>
        <dbReference type="HAMAP-Rule" id="MF_03013"/>
    </source>
</evidence>
<reference evidence="5" key="2">
    <citation type="submission" date="2025-08" db="UniProtKB">
        <authorList>
            <consortium name="Ensembl"/>
        </authorList>
    </citation>
    <scope>IDENTIFICATION</scope>
</reference>
<dbReference type="Gene3D" id="3.30.2280.10">
    <property type="entry name" value="Hypothetical protein (hspc210)"/>
    <property type="match status" value="1"/>
</dbReference>
<dbReference type="GO" id="GO:0003729">
    <property type="term" value="F:mRNA binding"/>
    <property type="evidence" value="ECO:0007669"/>
    <property type="project" value="TreeGrafter"/>
</dbReference>
<feature type="region of interest" description="Disordered" evidence="3">
    <location>
        <begin position="1"/>
        <end position="31"/>
    </location>
</feature>
<protein>
    <recommendedName>
        <fullName evidence="2">Clustered mitochondria protein homolog</fullName>
    </recommendedName>
</protein>
<gene>
    <name evidence="5" type="primary">CLUH</name>
</gene>
<dbReference type="PANTHER" id="PTHR12601:SF10">
    <property type="entry name" value="CLUSTERED MITOCHONDRIA PROTEIN HOMOLOG"/>
    <property type="match status" value="1"/>
</dbReference>
<dbReference type="GO" id="GO:0005737">
    <property type="term" value="C:cytoplasm"/>
    <property type="evidence" value="ECO:0007669"/>
    <property type="project" value="UniProtKB-SubCell"/>
</dbReference>
<keyword evidence="1 2" id="KW-0963">Cytoplasm</keyword>
<comment type="function">
    <text evidence="2">mRNA-binding protein involved in proper cytoplasmic distribution of mitochondria. Specifically binds mRNAs of nuclear-encoded mitochondrial proteins in the cytoplasm and regulates transport or translation of these transcripts close to mitochondria, playing a role in mitochondrial biogenesis.</text>
</comment>
<dbReference type="FunFam" id="1.25.40.10:FF:000088">
    <property type="entry name" value="Clustered mitochondria (CluA/CLU1) homolog"/>
    <property type="match status" value="1"/>
</dbReference>
<dbReference type="SUPFAM" id="SSF103107">
    <property type="entry name" value="Hypothetical protein c14orf129, hspc210"/>
    <property type="match status" value="1"/>
</dbReference>
<dbReference type="PROSITE" id="PS51823">
    <property type="entry name" value="CLU"/>
    <property type="match status" value="1"/>
</dbReference>
<dbReference type="InterPro" id="IPR025697">
    <property type="entry name" value="CLU_dom"/>
</dbReference>
<dbReference type="InterPro" id="IPR028275">
    <property type="entry name" value="CLU_N"/>
</dbReference>
<evidence type="ECO:0000256" key="1">
    <source>
        <dbReference type="ARBA" id="ARBA00022490"/>
    </source>
</evidence>
<dbReference type="Pfam" id="PF13236">
    <property type="entry name" value="CLU"/>
    <property type="match status" value="1"/>
</dbReference>
<comment type="similarity">
    <text evidence="2">Belongs to the CLU family.</text>
</comment>
<reference evidence="5" key="3">
    <citation type="submission" date="2025-09" db="UniProtKB">
        <authorList>
            <consortium name="Ensembl"/>
        </authorList>
    </citation>
    <scope>IDENTIFICATION</scope>
</reference>
<evidence type="ECO:0000256" key="3">
    <source>
        <dbReference type="SAM" id="MobiDB-lite"/>
    </source>
</evidence>
<keyword evidence="2" id="KW-0694">RNA-binding</keyword>
<feature type="compositionally biased region" description="Basic and acidic residues" evidence="3">
    <location>
        <begin position="1"/>
        <end position="20"/>
    </location>
</feature>
<dbReference type="CDD" id="cd15466">
    <property type="entry name" value="CLU-central"/>
    <property type="match status" value="1"/>
</dbReference>
<dbReference type="InterPro" id="IPR023231">
    <property type="entry name" value="GSKIP_dom_sf"/>
</dbReference>
<dbReference type="SUPFAM" id="SSF48452">
    <property type="entry name" value="TPR-like"/>
    <property type="match status" value="2"/>
</dbReference>
<dbReference type="InterPro" id="IPR011990">
    <property type="entry name" value="TPR-like_helical_dom_sf"/>
</dbReference>
<dbReference type="Proteomes" id="UP000314980">
    <property type="component" value="Unassembled WGS sequence"/>
</dbReference>
<dbReference type="GO" id="GO:0007005">
    <property type="term" value="P:mitochondrion organization"/>
    <property type="evidence" value="ECO:0007669"/>
    <property type="project" value="UniProtKB-UniRule"/>
</dbReference>
<dbReference type="Pfam" id="PF15044">
    <property type="entry name" value="CLU_N"/>
    <property type="match status" value="1"/>
</dbReference>
<evidence type="ECO:0000259" key="4">
    <source>
        <dbReference type="PROSITE" id="PS51823"/>
    </source>
</evidence>
<comment type="subcellular location">
    <subcellularLocation>
        <location evidence="2">Cytoplasm</location>
    </subcellularLocation>
    <subcellularLocation>
        <location evidence="2">Cytoplasmic granule</location>
    </subcellularLocation>
</comment>
<dbReference type="PANTHER" id="PTHR12601">
    <property type="entry name" value="EUKARYOTIC TRANSLATION INITIATION FACTOR 3 SUBUNIT EIF-3"/>
    <property type="match status" value="1"/>
</dbReference>
<feature type="region of interest" description="Disordered" evidence="3">
    <location>
        <begin position="1248"/>
        <end position="1272"/>
    </location>
</feature>
<name>A0A4W6DKT9_LATCA</name>
<dbReference type="InterPro" id="IPR033646">
    <property type="entry name" value="CLU-central"/>
</dbReference>
<dbReference type="Gene3D" id="1.25.40.10">
    <property type="entry name" value="Tetratricopeptide repeat domain"/>
    <property type="match status" value="1"/>
</dbReference>